<name>A0AAE0EQW7_9CHLO</name>
<evidence type="ECO:0000313" key="2">
    <source>
        <dbReference type="Proteomes" id="UP001190700"/>
    </source>
</evidence>
<proteinExistence type="predicted"/>
<accession>A0AAE0EQW7</accession>
<keyword evidence="2" id="KW-1185">Reference proteome</keyword>
<dbReference type="EMBL" id="LGRX02034875">
    <property type="protein sequence ID" value="KAK3236737.1"/>
    <property type="molecule type" value="Genomic_DNA"/>
</dbReference>
<organism evidence="1 2">
    <name type="scientific">Cymbomonas tetramitiformis</name>
    <dbReference type="NCBI Taxonomy" id="36881"/>
    <lineage>
        <taxon>Eukaryota</taxon>
        <taxon>Viridiplantae</taxon>
        <taxon>Chlorophyta</taxon>
        <taxon>Pyramimonadophyceae</taxon>
        <taxon>Pyramimonadales</taxon>
        <taxon>Pyramimonadaceae</taxon>
        <taxon>Cymbomonas</taxon>
    </lineage>
</organism>
<dbReference type="Gene3D" id="2.60.120.260">
    <property type="entry name" value="Galactose-binding domain-like"/>
    <property type="match status" value="1"/>
</dbReference>
<evidence type="ECO:0000313" key="1">
    <source>
        <dbReference type="EMBL" id="KAK3236737.1"/>
    </source>
</evidence>
<comment type="caution">
    <text evidence="1">The sequence shown here is derived from an EMBL/GenBank/DDBJ whole genome shotgun (WGS) entry which is preliminary data.</text>
</comment>
<dbReference type="Proteomes" id="UP001190700">
    <property type="component" value="Unassembled WGS sequence"/>
</dbReference>
<gene>
    <name evidence="1" type="ORF">CYMTET_53136</name>
</gene>
<reference evidence="1 2" key="1">
    <citation type="journal article" date="2015" name="Genome Biol. Evol.">
        <title>Comparative Genomics of a Bacterivorous Green Alga Reveals Evolutionary Causalities and Consequences of Phago-Mixotrophic Mode of Nutrition.</title>
        <authorList>
            <person name="Burns J.A."/>
            <person name="Paasch A."/>
            <person name="Narechania A."/>
            <person name="Kim E."/>
        </authorList>
    </citation>
    <scope>NUCLEOTIDE SEQUENCE [LARGE SCALE GENOMIC DNA]</scope>
    <source>
        <strain evidence="1 2">PLY_AMNH</strain>
    </source>
</reference>
<sequence>MEQVLETGDECGVRWALEGIVRQIRASLPVRRLPSTRHFPPFTAGCLARQVACRLAPQVAGCLAPQVAGCLARQVAGRLAPQMTGCLAPQAAGCLARRWLALGAGRWLAVSRRRWRAVRAAGGWLFRAAGGWLSRAHVAGRLAPLVAGCLASQVAGCLAPQAAGCLAPQAAGCLVPQVAGHLALQVACRLAPQVVGRSCAAGGWLSLCRRWLALSRAAGDGCLAAGYGLFLRRMWLAVVAGRLAPQVAGRLALQVAGCLARQVAGRLAPQMTGCLAPQAAGCLAPQAAGCLCASGDGLSRAAGGWLSRAAGGWLSRAAGYCLPLQVVAGRLEPLVAGYLAPQVAGCFAPQVAGCLAPQEAEIVFVYMHLRSDVDTQRRTGTQAWVDGVVPNASDIYHRLVPNLYDAISQHYSIPSINLIQAAHEMRRQCFSLDHFFRDDCHHTPAGAAVMASIIGACLERCFGQVRSERGDEPKSTPTLKPQIRPMPPAMDASHWSGGQALQVGGGHLRFVDGIQTPGHRRSDRDPISGEAANWWMLNPGDEARIAFEGTGFGLLTHVGPDSGYIRCELARIGGAKGDIAAASYEIFDQWSYYYRLSVIMLYETLPAGSYEVKISLEETSPNRTKTRRPCPPGVQGPLQLWLSYYLAPESIPGVSGQTRYVAKHRR</sequence>
<protein>
    <submittedName>
        <fullName evidence="1">Uncharacterized protein</fullName>
    </submittedName>
</protein>
<dbReference type="AlphaFoldDB" id="A0AAE0EQW7"/>